<organism evidence="8 9">
    <name type="scientific">Dipteronia sinensis</name>
    <dbReference type="NCBI Taxonomy" id="43782"/>
    <lineage>
        <taxon>Eukaryota</taxon>
        <taxon>Viridiplantae</taxon>
        <taxon>Streptophyta</taxon>
        <taxon>Embryophyta</taxon>
        <taxon>Tracheophyta</taxon>
        <taxon>Spermatophyta</taxon>
        <taxon>Magnoliopsida</taxon>
        <taxon>eudicotyledons</taxon>
        <taxon>Gunneridae</taxon>
        <taxon>Pentapetalae</taxon>
        <taxon>rosids</taxon>
        <taxon>malvids</taxon>
        <taxon>Sapindales</taxon>
        <taxon>Sapindaceae</taxon>
        <taxon>Hippocastanoideae</taxon>
        <taxon>Acereae</taxon>
        <taxon>Dipteronia</taxon>
    </lineage>
</organism>
<dbReference type="SMART" id="SM00575">
    <property type="entry name" value="ZnF_PMZ"/>
    <property type="match status" value="1"/>
</dbReference>
<keyword evidence="2 6" id="KW-0479">Metal-binding</keyword>
<dbReference type="InterPro" id="IPR007527">
    <property type="entry name" value="Znf_SWIM"/>
</dbReference>
<dbReference type="Pfam" id="PF04434">
    <property type="entry name" value="SWIM"/>
    <property type="match status" value="1"/>
</dbReference>
<dbReference type="GO" id="GO:0005634">
    <property type="term" value="C:nucleus"/>
    <property type="evidence" value="ECO:0007669"/>
    <property type="project" value="UniProtKB-SubCell"/>
</dbReference>
<dbReference type="Proteomes" id="UP001281410">
    <property type="component" value="Unassembled WGS sequence"/>
</dbReference>
<evidence type="ECO:0000256" key="4">
    <source>
        <dbReference type="ARBA" id="ARBA00022833"/>
    </source>
</evidence>
<comment type="subcellular location">
    <subcellularLocation>
        <location evidence="6">Nucleus</location>
    </subcellularLocation>
</comment>
<sequence>MNSFLNRFVHCRLKLYEFMQNINRALDHIRNTESFNDYQCSNTTSVYTTHLLGLEKDAANKYTRIVFYLVRDEMKEEASFSICNCVEDMDRYTYTFKRFGCENRTRTTCFIPSTNQIQCSCKMFETTGFPCSHSFTVMKAMNMQNITSSLILTRWTTGAKDLLDIDYSGDATPTPIMEMARYGSLSSKCSKLCYFASKSNNGFKEAK</sequence>
<keyword evidence="6" id="KW-0539">Nucleus</keyword>
<gene>
    <name evidence="8" type="ORF">Dsin_013132</name>
</gene>
<evidence type="ECO:0000313" key="8">
    <source>
        <dbReference type="EMBL" id="KAK3219162.1"/>
    </source>
</evidence>
<evidence type="ECO:0000256" key="1">
    <source>
        <dbReference type="ARBA" id="ARBA00005889"/>
    </source>
</evidence>
<proteinExistence type="inferred from homology"/>
<comment type="function">
    <text evidence="6">Putative transcription activator involved in regulating light control of development.</text>
</comment>
<dbReference type="AlphaFoldDB" id="A0AAE0AKP7"/>
<dbReference type="InterPro" id="IPR031052">
    <property type="entry name" value="FHY3/FAR1"/>
</dbReference>
<feature type="domain" description="SWIM-type" evidence="7">
    <location>
        <begin position="107"/>
        <end position="142"/>
    </location>
</feature>
<evidence type="ECO:0000256" key="5">
    <source>
        <dbReference type="PROSITE-ProRule" id="PRU00325"/>
    </source>
</evidence>
<name>A0AAE0AKP7_9ROSI</name>
<accession>A0AAE0AKP7</accession>
<dbReference type="InterPro" id="IPR006564">
    <property type="entry name" value="Znf_PMZ"/>
</dbReference>
<evidence type="ECO:0000313" key="9">
    <source>
        <dbReference type="Proteomes" id="UP001281410"/>
    </source>
</evidence>
<keyword evidence="3 5" id="KW-0863">Zinc-finger</keyword>
<dbReference type="PANTHER" id="PTHR31669:SF251">
    <property type="entry name" value="PROTEIN FAR1-RELATED SEQUENCE"/>
    <property type="match status" value="1"/>
</dbReference>
<keyword evidence="4 6" id="KW-0862">Zinc</keyword>
<keyword evidence="9" id="KW-1185">Reference proteome</keyword>
<comment type="similarity">
    <text evidence="1 6">Belongs to the FHY3/FAR1 family.</text>
</comment>
<dbReference type="PROSITE" id="PS50966">
    <property type="entry name" value="ZF_SWIM"/>
    <property type="match status" value="1"/>
</dbReference>
<dbReference type="GO" id="GO:0008270">
    <property type="term" value="F:zinc ion binding"/>
    <property type="evidence" value="ECO:0007669"/>
    <property type="project" value="UniProtKB-UniRule"/>
</dbReference>
<dbReference type="GO" id="GO:0006355">
    <property type="term" value="P:regulation of DNA-templated transcription"/>
    <property type="evidence" value="ECO:0007669"/>
    <property type="project" value="UniProtKB-UniRule"/>
</dbReference>
<protein>
    <recommendedName>
        <fullName evidence="6">Protein FAR1-RELATED SEQUENCE</fullName>
    </recommendedName>
</protein>
<evidence type="ECO:0000259" key="7">
    <source>
        <dbReference type="PROSITE" id="PS50966"/>
    </source>
</evidence>
<dbReference type="EMBL" id="JANJYJ010000004">
    <property type="protein sequence ID" value="KAK3219162.1"/>
    <property type="molecule type" value="Genomic_DNA"/>
</dbReference>
<dbReference type="PANTHER" id="PTHR31669">
    <property type="entry name" value="PROTEIN FAR1-RELATED SEQUENCE 10-RELATED"/>
    <property type="match status" value="1"/>
</dbReference>
<evidence type="ECO:0000256" key="3">
    <source>
        <dbReference type="ARBA" id="ARBA00022771"/>
    </source>
</evidence>
<reference evidence="8" key="1">
    <citation type="journal article" date="2023" name="Plant J.">
        <title>Genome sequences and population genomics provide insights into the demographic history, inbreeding, and mutation load of two 'living fossil' tree species of Dipteronia.</title>
        <authorList>
            <person name="Feng Y."/>
            <person name="Comes H.P."/>
            <person name="Chen J."/>
            <person name="Zhu S."/>
            <person name="Lu R."/>
            <person name="Zhang X."/>
            <person name="Li P."/>
            <person name="Qiu J."/>
            <person name="Olsen K.M."/>
            <person name="Qiu Y."/>
        </authorList>
    </citation>
    <scope>NUCLEOTIDE SEQUENCE</scope>
    <source>
        <strain evidence="8">NBL</strain>
    </source>
</reference>
<comment type="caution">
    <text evidence="8">The sequence shown here is derived from an EMBL/GenBank/DDBJ whole genome shotgun (WGS) entry which is preliminary data.</text>
</comment>
<evidence type="ECO:0000256" key="2">
    <source>
        <dbReference type="ARBA" id="ARBA00022723"/>
    </source>
</evidence>
<evidence type="ECO:0000256" key="6">
    <source>
        <dbReference type="RuleBase" id="RU367018"/>
    </source>
</evidence>